<keyword evidence="3" id="KW-1185">Reference proteome</keyword>
<reference evidence="2 3" key="1">
    <citation type="submission" date="2024-03" db="EMBL/GenBank/DDBJ databases">
        <title>Inconsistent identification of Apilactobacillus kunkeei-related strains obtained by well-developed overall genome related indices.</title>
        <authorList>
            <person name="Maeno S."/>
            <person name="Endo A."/>
        </authorList>
    </citation>
    <scope>NUCLEOTIDE SEQUENCE [LARGE SCALE GENOMIC DNA]</scope>
    <source>
        <strain evidence="2 3">20H-10</strain>
    </source>
</reference>
<feature type="transmembrane region" description="Helical" evidence="1">
    <location>
        <begin position="79"/>
        <end position="101"/>
    </location>
</feature>
<keyword evidence="1" id="KW-1133">Transmembrane helix</keyword>
<proteinExistence type="predicted"/>
<keyword evidence="1" id="KW-0812">Transmembrane</keyword>
<gene>
    <name evidence="2" type="ORF">AP20H10_05280</name>
</gene>
<evidence type="ECO:0000256" key="1">
    <source>
        <dbReference type="SAM" id="Phobius"/>
    </source>
</evidence>
<evidence type="ECO:0000313" key="3">
    <source>
        <dbReference type="Proteomes" id="UP001438112"/>
    </source>
</evidence>
<keyword evidence="1" id="KW-0472">Membrane</keyword>
<dbReference type="EMBL" id="BAABVV010000028">
    <property type="protein sequence ID" value="GAA6114165.1"/>
    <property type="molecule type" value="Genomic_DNA"/>
</dbReference>
<accession>A0ABP9ZHA1</accession>
<sequence length="125" mass="14287">MGSLVYMITGVYTDALTLKFKVLYLGASGLVGLLSYIFEIERIGIVWEWLIHGTLTFLIVIGLNFSLDSHFPLFEYPLIITFTAEFIVIYVVICTISAMMFHRSSKEINEDIKKRKANMKNKSSH</sequence>
<feature type="transmembrane region" description="Helical" evidence="1">
    <location>
        <begin position="45"/>
        <end position="67"/>
    </location>
</feature>
<evidence type="ECO:0000313" key="2">
    <source>
        <dbReference type="EMBL" id="GAA6114165.1"/>
    </source>
</evidence>
<feature type="transmembrane region" description="Helical" evidence="1">
    <location>
        <begin position="20"/>
        <end position="38"/>
    </location>
</feature>
<organism evidence="2 3">
    <name type="scientific">Apilactobacillus apinorum</name>
    <dbReference type="NCBI Taxonomy" id="1218495"/>
    <lineage>
        <taxon>Bacteria</taxon>
        <taxon>Bacillati</taxon>
        <taxon>Bacillota</taxon>
        <taxon>Bacilli</taxon>
        <taxon>Lactobacillales</taxon>
        <taxon>Lactobacillaceae</taxon>
        <taxon>Apilactobacillus</taxon>
    </lineage>
</organism>
<dbReference type="InterPro" id="IPR021560">
    <property type="entry name" value="DUF3021"/>
</dbReference>
<evidence type="ECO:0008006" key="4">
    <source>
        <dbReference type="Google" id="ProtNLM"/>
    </source>
</evidence>
<name>A0ABP9ZHA1_9LACO</name>
<comment type="caution">
    <text evidence="2">The sequence shown here is derived from an EMBL/GenBank/DDBJ whole genome shotgun (WGS) entry which is preliminary data.</text>
</comment>
<dbReference type="Proteomes" id="UP001438112">
    <property type="component" value="Unassembled WGS sequence"/>
</dbReference>
<dbReference type="Pfam" id="PF11457">
    <property type="entry name" value="DUF3021"/>
    <property type="match status" value="1"/>
</dbReference>
<protein>
    <recommendedName>
        <fullName evidence="4">Integral membrane protein</fullName>
    </recommendedName>
</protein>